<organism evidence="1 2">
    <name type="scientific">Mediterraneibacter gnavus</name>
    <name type="common">Ruminococcus gnavus</name>
    <dbReference type="NCBI Taxonomy" id="33038"/>
    <lineage>
        <taxon>Bacteria</taxon>
        <taxon>Bacillati</taxon>
        <taxon>Bacillota</taxon>
        <taxon>Clostridia</taxon>
        <taxon>Lachnospirales</taxon>
        <taxon>Lachnospiraceae</taxon>
        <taxon>Mediterraneibacter</taxon>
    </lineage>
</organism>
<dbReference type="AlphaFoldDB" id="A0AAJ1GF95"/>
<dbReference type="Proteomes" id="UP001076974">
    <property type="component" value="Unassembled WGS sequence"/>
</dbReference>
<sequence length="49" mass="5683">MSKKSQKSLYEEMVEDLSKFVIRTANKDNPTPEELAAMTEMAKMLFRTI</sequence>
<dbReference type="RefSeq" id="WP_268806788.1">
    <property type="nucleotide sequence ID" value="NZ_JAPRBD010000032.1"/>
</dbReference>
<reference evidence="1" key="1">
    <citation type="submission" date="2022-11" db="EMBL/GenBank/DDBJ databases">
        <title>Temperate bacteriophages infecting mucin-degrading bacterium Ruminococcus gnavus from the human gut.</title>
        <authorList>
            <person name="Buttimer C."/>
        </authorList>
    </citation>
    <scope>NUCLEOTIDE SEQUENCE</scope>
    <source>
        <strain evidence="1">CCUG 52279</strain>
    </source>
</reference>
<name>A0AAJ1GF95_MEDGN</name>
<evidence type="ECO:0000313" key="1">
    <source>
        <dbReference type="EMBL" id="MCZ0690994.1"/>
    </source>
</evidence>
<comment type="caution">
    <text evidence="1">The sequence shown here is derived from an EMBL/GenBank/DDBJ whole genome shotgun (WGS) entry which is preliminary data.</text>
</comment>
<proteinExistence type="predicted"/>
<accession>A0AAJ1GF95</accession>
<gene>
    <name evidence="1" type="ORF">OZZ16_14050</name>
</gene>
<dbReference type="EMBL" id="JAPRBD010000032">
    <property type="protein sequence ID" value="MCZ0690994.1"/>
    <property type="molecule type" value="Genomic_DNA"/>
</dbReference>
<protein>
    <submittedName>
        <fullName evidence="1">Uncharacterized protein</fullName>
    </submittedName>
</protein>
<evidence type="ECO:0000313" key="2">
    <source>
        <dbReference type="Proteomes" id="UP001076974"/>
    </source>
</evidence>